<comment type="caution">
    <text evidence="2">The sequence shown here is derived from an EMBL/GenBank/DDBJ whole genome shotgun (WGS) entry which is preliminary data.</text>
</comment>
<evidence type="ECO:0000259" key="1">
    <source>
        <dbReference type="PROSITE" id="PS51186"/>
    </source>
</evidence>
<dbReference type="EMBL" id="LGPB01000139">
    <property type="protein sequence ID" value="KRG09601.1"/>
    <property type="molecule type" value="Genomic_DNA"/>
</dbReference>
<gene>
    <name evidence="2" type="ORF">ACA29_22920</name>
</gene>
<dbReference type="PROSITE" id="PS51186">
    <property type="entry name" value="GNAT"/>
    <property type="match status" value="1"/>
</dbReference>
<feature type="domain" description="N-acetyltransferase" evidence="1">
    <location>
        <begin position="4"/>
        <end position="165"/>
    </location>
</feature>
<dbReference type="PATRIC" id="fig|217031.4.peg.7778"/>
<organism evidence="2 3">
    <name type="scientific">Lederbergia galactosidilytica</name>
    <dbReference type="NCBI Taxonomy" id="217031"/>
    <lineage>
        <taxon>Bacteria</taxon>
        <taxon>Bacillati</taxon>
        <taxon>Bacillota</taxon>
        <taxon>Bacilli</taxon>
        <taxon>Bacillales</taxon>
        <taxon>Bacillaceae</taxon>
        <taxon>Lederbergia</taxon>
    </lineage>
</organism>
<reference evidence="2 3" key="1">
    <citation type="submission" date="2015-06" db="EMBL/GenBank/DDBJ databases">
        <title>Genome sequencing project of Bacillus galactosidilyticus PL133.</title>
        <authorList>
            <person name="Gaiero J."/>
            <person name="Nicol R."/>
            <person name="Habash M."/>
        </authorList>
    </citation>
    <scope>NUCLEOTIDE SEQUENCE [LARGE SCALE GENOMIC DNA]</scope>
    <source>
        <strain evidence="2 3">PL133</strain>
    </source>
</reference>
<proteinExistence type="predicted"/>
<sequence>MVTIAIRKFKEEDISYKVKWINDERNNKYLHYDLPLREDKTLQWFKSLEGKKDRMDYIITYEGKPAGLIGLLNIDFKKMDAEYYISLGTEEFKGKGIASIATDLLIKKSYEEFDLNKIYLFTEVDNIQAQKLFERNGFNKEKLIKKDLFYNGRYIDRYFYTLDVEKYIHRVGGLNNGSR</sequence>
<dbReference type="Gene3D" id="3.40.630.30">
    <property type="match status" value="1"/>
</dbReference>
<dbReference type="InterPro" id="IPR016181">
    <property type="entry name" value="Acyl_CoA_acyltransferase"/>
</dbReference>
<dbReference type="InterPro" id="IPR000182">
    <property type="entry name" value="GNAT_dom"/>
</dbReference>
<dbReference type="Proteomes" id="UP000053881">
    <property type="component" value="Unassembled WGS sequence"/>
</dbReference>
<name>A0A0Q9XZN8_9BACI</name>
<dbReference type="GO" id="GO:0016747">
    <property type="term" value="F:acyltransferase activity, transferring groups other than amino-acyl groups"/>
    <property type="evidence" value="ECO:0007669"/>
    <property type="project" value="InterPro"/>
</dbReference>
<dbReference type="PANTHER" id="PTHR43415:SF3">
    <property type="entry name" value="GNAT-FAMILY ACETYLTRANSFERASE"/>
    <property type="match status" value="1"/>
</dbReference>
<accession>A0A0Q9XZN8</accession>
<protein>
    <recommendedName>
        <fullName evidence="1">N-acetyltransferase domain-containing protein</fullName>
    </recommendedName>
</protein>
<dbReference type="SUPFAM" id="SSF55729">
    <property type="entry name" value="Acyl-CoA N-acyltransferases (Nat)"/>
    <property type="match status" value="1"/>
</dbReference>
<dbReference type="PANTHER" id="PTHR43415">
    <property type="entry name" value="SPERMIDINE N(1)-ACETYLTRANSFERASE"/>
    <property type="match status" value="1"/>
</dbReference>
<dbReference type="AlphaFoldDB" id="A0A0Q9XZN8"/>
<evidence type="ECO:0000313" key="2">
    <source>
        <dbReference type="EMBL" id="KRG09601.1"/>
    </source>
</evidence>
<evidence type="ECO:0000313" key="3">
    <source>
        <dbReference type="Proteomes" id="UP000053881"/>
    </source>
</evidence>
<dbReference type="Pfam" id="PF13302">
    <property type="entry name" value="Acetyltransf_3"/>
    <property type="match status" value="1"/>
</dbReference>